<evidence type="ECO:0000256" key="10">
    <source>
        <dbReference type="ARBA" id="ARBA00031323"/>
    </source>
</evidence>
<evidence type="ECO:0000256" key="6">
    <source>
        <dbReference type="ARBA" id="ARBA00022603"/>
    </source>
</evidence>
<dbReference type="EC" id="2.1.1.77" evidence="3"/>
<reference evidence="12 13" key="1">
    <citation type="submission" date="2021-01" db="EMBL/GenBank/DDBJ databases">
        <title>Draft genome sequence of Micromonospora sp. strain STR1_7.</title>
        <authorList>
            <person name="Karlyshev A."/>
            <person name="Jawad R."/>
        </authorList>
    </citation>
    <scope>NUCLEOTIDE SEQUENCE [LARGE SCALE GENOMIC DNA]</scope>
    <source>
        <strain evidence="12 13">STR1-7</strain>
    </source>
</reference>
<comment type="subcellular location">
    <subcellularLocation>
        <location evidence="1">Cytoplasm</location>
    </subcellularLocation>
</comment>
<evidence type="ECO:0000256" key="1">
    <source>
        <dbReference type="ARBA" id="ARBA00004496"/>
    </source>
</evidence>
<dbReference type="CDD" id="cd02440">
    <property type="entry name" value="AdoMet_MTases"/>
    <property type="match status" value="1"/>
</dbReference>
<evidence type="ECO:0000256" key="4">
    <source>
        <dbReference type="ARBA" id="ARBA00013346"/>
    </source>
</evidence>
<dbReference type="InterPro" id="IPR029063">
    <property type="entry name" value="SAM-dependent_MTases_sf"/>
</dbReference>
<dbReference type="GO" id="GO:0032259">
    <property type="term" value="P:methylation"/>
    <property type="evidence" value="ECO:0007669"/>
    <property type="project" value="UniProtKB-KW"/>
</dbReference>
<dbReference type="SUPFAM" id="SSF53335">
    <property type="entry name" value="S-adenosyl-L-methionine-dependent methyltransferases"/>
    <property type="match status" value="1"/>
</dbReference>
<evidence type="ECO:0000256" key="7">
    <source>
        <dbReference type="ARBA" id="ARBA00022679"/>
    </source>
</evidence>
<comment type="caution">
    <text evidence="12">The sequence shown here is derived from an EMBL/GenBank/DDBJ whole genome shotgun (WGS) entry which is preliminary data.</text>
</comment>
<sequence>MAPGSRTSETLTAEDARRQLVEQLRSQGWITRPEVAAAFTAVPRHLFAPAGTSIETAYANDVVVTRRGADGKATSSISAPWLQAYMVETAGLRPGARVLEIGSGGCNAALIAEVVGPAGAVVSVDIDVQVVTHAQRALARAGYPQVKVVHADGVHGHPADGLWDAVLVTVEASDLPPAWTDQLSPAGRLVAPLRMRGNTRCLTLQPAGDHLVATASVQCGFVAMQGHGRNPARQVPLRGDDAVLTLDDDTTTANAEALRAALDGPRVEVPSPVTLDMSMGTYLESLHLWLASQPRPYGVLRVDRDRTAGLLDPQDRFFCPTLLTNDSLAYLTMRRHDTTTWQFGGHGFGPQATRLTSDLMELIAAWDQQYRAGAGPDITVHPAGTRLPDTERLRLLVPRRHTLTAITWPETNR</sequence>
<dbReference type="Gene3D" id="3.40.50.150">
    <property type="entry name" value="Vaccinia Virus protein VP39"/>
    <property type="match status" value="1"/>
</dbReference>
<keyword evidence="8" id="KW-0949">S-adenosyl-L-methionine</keyword>
<dbReference type="GO" id="GO:0008168">
    <property type="term" value="F:methyltransferase activity"/>
    <property type="evidence" value="ECO:0007669"/>
    <property type="project" value="UniProtKB-KW"/>
</dbReference>
<evidence type="ECO:0000256" key="5">
    <source>
        <dbReference type="ARBA" id="ARBA00022490"/>
    </source>
</evidence>
<dbReference type="Pfam" id="PF01135">
    <property type="entry name" value="PCMT"/>
    <property type="match status" value="1"/>
</dbReference>
<name>A0ABS1XMJ0_9ACTN</name>
<evidence type="ECO:0000256" key="3">
    <source>
        <dbReference type="ARBA" id="ARBA00011890"/>
    </source>
</evidence>
<evidence type="ECO:0000256" key="11">
    <source>
        <dbReference type="ARBA" id="ARBA00031350"/>
    </source>
</evidence>
<dbReference type="PANTHER" id="PTHR11579:SF0">
    <property type="entry name" value="PROTEIN-L-ISOASPARTATE(D-ASPARTATE) O-METHYLTRANSFERASE"/>
    <property type="match status" value="1"/>
</dbReference>
<proteinExistence type="inferred from homology"/>
<dbReference type="NCBIfam" id="TIGR04364">
    <property type="entry name" value="methyltran_FxLD"/>
    <property type="match status" value="1"/>
</dbReference>
<keyword evidence="5" id="KW-0963">Cytoplasm</keyword>
<evidence type="ECO:0000256" key="9">
    <source>
        <dbReference type="ARBA" id="ARBA00030757"/>
    </source>
</evidence>
<keyword evidence="6 12" id="KW-0489">Methyltransferase</keyword>
<evidence type="ECO:0000256" key="2">
    <source>
        <dbReference type="ARBA" id="ARBA00005369"/>
    </source>
</evidence>
<dbReference type="RefSeq" id="WP_203172953.1">
    <property type="nucleotide sequence ID" value="NZ_JAEVHM010000001.1"/>
</dbReference>
<dbReference type="EMBL" id="JAEVHM010000001">
    <property type="protein sequence ID" value="MBM0230477.1"/>
    <property type="molecule type" value="Genomic_DNA"/>
</dbReference>
<organism evidence="12 13">
    <name type="scientific">Micromonospora parastrephiae</name>
    <dbReference type="NCBI Taxonomy" id="2806101"/>
    <lineage>
        <taxon>Bacteria</taxon>
        <taxon>Bacillati</taxon>
        <taxon>Actinomycetota</taxon>
        <taxon>Actinomycetes</taxon>
        <taxon>Micromonosporales</taxon>
        <taxon>Micromonosporaceae</taxon>
        <taxon>Micromonospora</taxon>
    </lineage>
</organism>
<evidence type="ECO:0000256" key="8">
    <source>
        <dbReference type="ARBA" id="ARBA00022691"/>
    </source>
</evidence>
<evidence type="ECO:0000313" key="13">
    <source>
        <dbReference type="Proteomes" id="UP000601027"/>
    </source>
</evidence>
<dbReference type="InterPro" id="IPR000682">
    <property type="entry name" value="PCMT"/>
</dbReference>
<keyword evidence="7" id="KW-0808">Transferase</keyword>
<keyword evidence="13" id="KW-1185">Reference proteome</keyword>
<comment type="similarity">
    <text evidence="2">Belongs to the methyltransferase superfamily. L-isoaspartyl/D-aspartyl protein methyltransferase family.</text>
</comment>
<gene>
    <name evidence="12" type="primary">fxlM</name>
    <name evidence="12" type="ORF">JNW91_00475</name>
</gene>
<evidence type="ECO:0000313" key="12">
    <source>
        <dbReference type="EMBL" id="MBM0230477.1"/>
    </source>
</evidence>
<protein>
    <recommendedName>
        <fullName evidence="4">Protein-L-isoaspartate O-methyltransferase</fullName>
        <ecNumber evidence="3">2.1.1.77</ecNumber>
    </recommendedName>
    <alternativeName>
        <fullName evidence="11">L-isoaspartyl protein carboxyl methyltransferase</fullName>
    </alternativeName>
    <alternativeName>
        <fullName evidence="9">Protein L-isoaspartyl methyltransferase</fullName>
    </alternativeName>
    <alternativeName>
        <fullName evidence="10">Protein-beta-aspartate methyltransferase</fullName>
    </alternativeName>
</protein>
<dbReference type="InterPro" id="IPR027573">
    <property type="entry name" value="Methyltran_FxLD"/>
</dbReference>
<dbReference type="PANTHER" id="PTHR11579">
    <property type="entry name" value="PROTEIN-L-ISOASPARTATE O-METHYLTRANSFERASE"/>
    <property type="match status" value="1"/>
</dbReference>
<dbReference type="Proteomes" id="UP000601027">
    <property type="component" value="Unassembled WGS sequence"/>
</dbReference>
<accession>A0ABS1XMJ0</accession>